<dbReference type="InterPro" id="IPR018966">
    <property type="entry name" value="VTC_domain"/>
</dbReference>
<dbReference type="HOGENOM" id="CLU_098613_0_0_9"/>
<gene>
    <name evidence="2" type="ordered locus">Desde_0321</name>
</gene>
<dbReference type="AlphaFoldDB" id="I4A4A7"/>
<evidence type="ECO:0000313" key="2">
    <source>
        <dbReference type="EMBL" id="AFL98791.1"/>
    </source>
</evidence>
<name>I4A4A7_DESDJ</name>
<sequence>MSNIHDVRRREIKYRVAFDNASRAKQYIGKVLQGDPHNGSDGYLVRSLYFDTLWNRDLEEKKDGLESRRKIRLRVYSPEATTAKLELKEKQGLWQHKRSITIPRDMALHLTTGDYTSLARMQLPLAQQLYRFMSEQMYRPKCIVQYRRYAFIVPANDIRITFDSKLMATEGYLDLYRDDAFLYPVGWPDDVTLEVKYNHFLFSYIKDLLDDIDKVPVSYSKYVMSRFMTHSLE</sequence>
<dbReference type="RefSeq" id="WP_014792288.1">
    <property type="nucleotide sequence ID" value="NC_018017.1"/>
</dbReference>
<reference evidence="3" key="1">
    <citation type="submission" date="2012-06" db="EMBL/GenBank/DDBJ databases">
        <title>Complete sequence of Desulfitobacterium dehalogenans ATCC 51507.</title>
        <authorList>
            <person name="Lucas S."/>
            <person name="Han J."/>
            <person name="Lapidus A."/>
            <person name="Cheng J.-F."/>
            <person name="Goodwin L."/>
            <person name="Pitluck S."/>
            <person name="Peters L."/>
            <person name="Ovchinnikova G."/>
            <person name="Teshima H."/>
            <person name="Detter J.C."/>
            <person name="Han C."/>
            <person name="Tapia R."/>
            <person name="Land M."/>
            <person name="Hauser L."/>
            <person name="Kyrpides N."/>
            <person name="Ivanova N."/>
            <person name="Pagani I."/>
            <person name="Kruse T."/>
            <person name="de Vos W.M."/>
            <person name="Smidt H."/>
            <person name="Woyke T."/>
        </authorList>
    </citation>
    <scope>NUCLEOTIDE SEQUENCE [LARGE SCALE GENOMIC DNA]</scope>
    <source>
        <strain evidence="3">ATCC 51507 / DSM 9161 / JW/IU-DC1</strain>
    </source>
</reference>
<dbReference type="Pfam" id="PF09359">
    <property type="entry name" value="VTC"/>
    <property type="match status" value="1"/>
</dbReference>
<dbReference type="eggNOG" id="COG5036">
    <property type="taxonomic scope" value="Bacteria"/>
</dbReference>
<evidence type="ECO:0000259" key="1">
    <source>
        <dbReference type="Pfam" id="PF09359"/>
    </source>
</evidence>
<proteinExistence type="predicted"/>
<feature type="domain" description="VTC" evidence="1">
    <location>
        <begin position="9"/>
        <end position="225"/>
    </location>
</feature>
<protein>
    <submittedName>
        <fullName evidence="2">VTC domain-containing protein</fullName>
    </submittedName>
</protein>
<reference evidence="2 3" key="2">
    <citation type="journal article" date="2015" name="J. Bacteriol.">
        <title>Genomic, proteomic, and biochemical analysis of the organohalide respiratory pathway in Desulfitobacterium dehalogenans.</title>
        <authorList>
            <person name="Kruse T."/>
            <person name="van de Pas B.A."/>
            <person name="Atteia A."/>
            <person name="Krab K."/>
            <person name="Hagen W.R."/>
            <person name="Goodwin L."/>
            <person name="Chain P."/>
            <person name="Boeren S."/>
            <person name="Maphosa F."/>
            <person name="Schraa G."/>
            <person name="de Vos W.M."/>
            <person name="van der Oost J."/>
            <person name="Smidt H."/>
            <person name="Stams A.J."/>
        </authorList>
    </citation>
    <scope>NUCLEOTIDE SEQUENCE [LARGE SCALE GENOMIC DNA]</scope>
    <source>
        <strain evidence="3">ATCC 51507 / DSM 9161 / JW/IU-DC1</strain>
    </source>
</reference>
<organism evidence="2 3">
    <name type="scientific">Desulfitobacterium dehalogenans (strain ATCC 51507 / DSM 9161 / JW/IU-DC1)</name>
    <dbReference type="NCBI Taxonomy" id="756499"/>
    <lineage>
        <taxon>Bacteria</taxon>
        <taxon>Bacillati</taxon>
        <taxon>Bacillota</taxon>
        <taxon>Clostridia</taxon>
        <taxon>Eubacteriales</taxon>
        <taxon>Desulfitobacteriaceae</taxon>
        <taxon>Desulfitobacterium</taxon>
    </lineage>
</organism>
<dbReference type="GO" id="GO:0006799">
    <property type="term" value="P:polyphosphate biosynthetic process"/>
    <property type="evidence" value="ECO:0007669"/>
    <property type="project" value="UniProtKB-ARBA"/>
</dbReference>
<dbReference type="Gene3D" id="3.20.100.30">
    <property type="entry name" value="VTC, catalytic tunnel domain"/>
    <property type="match status" value="1"/>
</dbReference>
<dbReference type="STRING" id="756499.Desde_0321"/>
<dbReference type="KEGG" id="ddh:Desde_0321"/>
<accession>I4A4A7</accession>
<keyword evidence="3" id="KW-1185">Reference proteome</keyword>
<dbReference type="EMBL" id="CP003348">
    <property type="protein sequence ID" value="AFL98791.1"/>
    <property type="molecule type" value="Genomic_DNA"/>
</dbReference>
<evidence type="ECO:0000313" key="3">
    <source>
        <dbReference type="Proteomes" id="UP000006053"/>
    </source>
</evidence>
<dbReference type="CDD" id="cd07750">
    <property type="entry name" value="PolyPPase_VTC_like"/>
    <property type="match status" value="1"/>
</dbReference>
<dbReference type="Proteomes" id="UP000006053">
    <property type="component" value="Chromosome"/>
</dbReference>
<dbReference type="InterPro" id="IPR042267">
    <property type="entry name" value="VTC_sf"/>
</dbReference>
<dbReference type="OrthoDB" id="9784042at2"/>